<dbReference type="GO" id="GO:0000381">
    <property type="term" value="P:regulation of alternative mRNA splicing, via spliceosome"/>
    <property type="evidence" value="ECO:0007669"/>
    <property type="project" value="InterPro"/>
</dbReference>
<keyword evidence="2 3" id="KW-0175">Coiled coil</keyword>
<dbReference type="EMBL" id="LR031873">
    <property type="protein sequence ID" value="VDD13514.1"/>
    <property type="molecule type" value="Genomic_DNA"/>
</dbReference>
<gene>
    <name evidence="6" type="ORF">BOLC4T27191H</name>
</gene>
<feature type="region of interest" description="Disordered" evidence="4">
    <location>
        <begin position="185"/>
        <end position="289"/>
    </location>
</feature>
<sequence length="307" mass="35973">MKKYGLQIRAPPQKKQPTPLRPRPSIFDEDEDVDVEKEISRQASKTKSHKETEEQLKKALEEDPSAFAYDEVIDDIKQKAIVPKLQDRQDRKPRYVQHLMKKAEQRQKEHEIVYERKLAKEREKDDDLFSGKDKFITGAYKRKLEEQKKWLAEERLRELREERDDASVTKKTDLSDFYFNMEKNVALGARGIEEKEEQRKAEKLEEEMRKEEKKADSPAEEVLLPESQDVGSSRKRSMEPQEEEEEKDASEKKIGSDVVPEEKDSSTKEEAKEAPKETTTIQHKKSEDAIAAARERFLARKKAKVEE</sequence>
<evidence type="ECO:0000256" key="3">
    <source>
        <dbReference type="SAM" id="Coils"/>
    </source>
</evidence>
<feature type="coiled-coil region" evidence="3">
    <location>
        <begin position="100"/>
        <end position="162"/>
    </location>
</feature>
<feature type="compositionally biased region" description="Basic and acidic residues" evidence="4">
    <location>
        <begin position="49"/>
        <end position="61"/>
    </location>
</feature>
<accession>A0A3P6CKW7</accession>
<organism evidence="6">
    <name type="scientific">Brassica oleracea</name>
    <name type="common">Wild cabbage</name>
    <dbReference type="NCBI Taxonomy" id="3712"/>
    <lineage>
        <taxon>Eukaryota</taxon>
        <taxon>Viridiplantae</taxon>
        <taxon>Streptophyta</taxon>
        <taxon>Embryophyta</taxon>
        <taxon>Tracheophyta</taxon>
        <taxon>Spermatophyta</taxon>
        <taxon>Magnoliopsida</taxon>
        <taxon>eudicotyledons</taxon>
        <taxon>Gunneridae</taxon>
        <taxon>Pentapetalae</taxon>
        <taxon>rosids</taxon>
        <taxon>malvids</taxon>
        <taxon>Brassicales</taxon>
        <taxon>Brassicaceae</taxon>
        <taxon>Brassiceae</taxon>
        <taxon>Brassica</taxon>
    </lineage>
</organism>
<comment type="similarity">
    <text evidence="1">Belongs to the NSRP1 family.</text>
</comment>
<evidence type="ECO:0000256" key="4">
    <source>
        <dbReference type="SAM" id="MobiDB-lite"/>
    </source>
</evidence>
<feature type="compositionally biased region" description="Basic and acidic residues" evidence="4">
    <location>
        <begin position="249"/>
        <end position="276"/>
    </location>
</feature>
<feature type="region of interest" description="Disordered" evidence="4">
    <location>
        <begin position="1"/>
        <end position="61"/>
    </location>
</feature>
<protein>
    <recommendedName>
        <fullName evidence="5">Nuclear speckle splicing regulatory protein 1 N-terminal domain-containing protein</fullName>
    </recommendedName>
</protein>
<feature type="compositionally biased region" description="Basic and acidic residues" evidence="4">
    <location>
        <begin position="191"/>
        <end position="217"/>
    </location>
</feature>
<evidence type="ECO:0000313" key="6">
    <source>
        <dbReference type="EMBL" id="VDD13514.1"/>
    </source>
</evidence>
<proteinExistence type="inferred from homology"/>
<dbReference type="PANTHER" id="PTHR30060:SF0">
    <property type="entry name" value="COILED-COIL PROTEIN (DUF2040)-RELATED"/>
    <property type="match status" value="1"/>
</dbReference>
<evidence type="ECO:0000256" key="2">
    <source>
        <dbReference type="ARBA" id="ARBA00023054"/>
    </source>
</evidence>
<dbReference type="PANTHER" id="PTHR30060">
    <property type="entry name" value="INNER MEMBRANE PROTEIN"/>
    <property type="match status" value="1"/>
</dbReference>
<reference evidence="6" key="1">
    <citation type="submission" date="2018-11" db="EMBL/GenBank/DDBJ databases">
        <authorList>
            <consortium name="Genoscope - CEA"/>
            <person name="William W."/>
        </authorList>
    </citation>
    <scope>NUCLEOTIDE SEQUENCE</scope>
</reference>
<feature type="domain" description="Nuclear speckle splicing regulatory protein 1 N-terminal" evidence="5">
    <location>
        <begin position="53"/>
        <end position="166"/>
    </location>
</feature>
<evidence type="ECO:0000259" key="5">
    <source>
        <dbReference type="Pfam" id="PF09745"/>
    </source>
</evidence>
<name>A0A3P6CKW7_BRAOL</name>
<dbReference type="Pfam" id="PF09745">
    <property type="entry name" value="NSRP1_N"/>
    <property type="match status" value="1"/>
</dbReference>
<dbReference type="AlphaFoldDB" id="A0A3P6CKW7"/>
<dbReference type="InterPro" id="IPR018612">
    <property type="entry name" value="NSRP1_N"/>
</dbReference>
<evidence type="ECO:0000256" key="1">
    <source>
        <dbReference type="ARBA" id="ARBA00010126"/>
    </source>
</evidence>